<evidence type="ECO:0000313" key="4">
    <source>
        <dbReference type="Proteomes" id="UP000765509"/>
    </source>
</evidence>
<feature type="region of interest" description="Disordered" evidence="1">
    <location>
        <begin position="157"/>
        <end position="184"/>
    </location>
</feature>
<keyword evidence="4" id="KW-1185">Reference proteome</keyword>
<evidence type="ECO:0000259" key="2">
    <source>
        <dbReference type="Pfam" id="PF22936"/>
    </source>
</evidence>
<sequence>MGASNHMFNNKSFFENLHPNHHTKVTTGCRKSSLTSQGMGLEKIVYCLGNLWLLPNSLHVPNLTTSSLALSSIAKNEMRIKRATSHFKVYLDSNDKPYSICPVTSGYKNEASIYCILRVSAQKILISKHVLFDENKFPSLTSQKKFTEDVARKFSTLSQTTEEGSERNSNTEYSSLRIESSSLDNESEEIFFNSLEQQPKQI</sequence>
<dbReference type="OrthoDB" id="5598729at2759"/>
<comment type="caution">
    <text evidence="3">The sequence shown here is derived from an EMBL/GenBank/DDBJ whole genome shotgun (WGS) entry which is preliminary data.</text>
</comment>
<name>A0A9Q3DEE1_9BASI</name>
<accession>A0A9Q3DEE1</accession>
<dbReference type="AlphaFoldDB" id="A0A9Q3DEE1"/>
<dbReference type="Pfam" id="PF22936">
    <property type="entry name" value="Pol_BBD"/>
    <property type="match status" value="1"/>
</dbReference>
<dbReference type="InterPro" id="IPR054722">
    <property type="entry name" value="PolX-like_BBD"/>
</dbReference>
<dbReference type="Proteomes" id="UP000765509">
    <property type="component" value="Unassembled WGS sequence"/>
</dbReference>
<protein>
    <recommendedName>
        <fullName evidence="2">Retrovirus-related Pol polyprotein from transposon TNT 1-94-like beta-barrel domain-containing protein</fullName>
    </recommendedName>
</protein>
<evidence type="ECO:0000256" key="1">
    <source>
        <dbReference type="SAM" id="MobiDB-lite"/>
    </source>
</evidence>
<gene>
    <name evidence="3" type="ORF">O181_038651</name>
</gene>
<proteinExistence type="predicted"/>
<organism evidence="3 4">
    <name type="scientific">Austropuccinia psidii MF-1</name>
    <dbReference type="NCBI Taxonomy" id="1389203"/>
    <lineage>
        <taxon>Eukaryota</taxon>
        <taxon>Fungi</taxon>
        <taxon>Dikarya</taxon>
        <taxon>Basidiomycota</taxon>
        <taxon>Pucciniomycotina</taxon>
        <taxon>Pucciniomycetes</taxon>
        <taxon>Pucciniales</taxon>
        <taxon>Sphaerophragmiaceae</taxon>
        <taxon>Austropuccinia</taxon>
    </lineage>
</organism>
<feature type="domain" description="Retrovirus-related Pol polyprotein from transposon TNT 1-94-like beta-barrel" evidence="2">
    <location>
        <begin position="2"/>
        <end position="76"/>
    </location>
</feature>
<evidence type="ECO:0000313" key="3">
    <source>
        <dbReference type="EMBL" id="MBW0498936.1"/>
    </source>
</evidence>
<dbReference type="EMBL" id="AVOT02014983">
    <property type="protein sequence ID" value="MBW0498936.1"/>
    <property type="molecule type" value="Genomic_DNA"/>
</dbReference>
<reference evidence="3" key="1">
    <citation type="submission" date="2021-03" db="EMBL/GenBank/DDBJ databases">
        <title>Draft genome sequence of rust myrtle Austropuccinia psidii MF-1, a brazilian biotype.</title>
        <authorList>
            <person name="Quecine M.C."/>
            <person name="Pachon D.M.R."/>
            <person name="Bonatelli M.L."/>
            <person name="Correr F.H."/>
            <person name="Franceschini L.M."/>
            <person name="Leite T.F."/>
            <person name="Margarido G.R.A."/>
            <person name="Almeida C.A."/>
            <person name="Ferrarezi J.A."/>
            <person name="Labate C.A."/>
        </authorList>
    </citation>
    <scope>NUCLEOTIDE SEQUENCE</scope>
    <source>
        <strain evidence="3">MF-1</strain>
    </source>
</reference>